<feature type="domain" description="DUF7992" evidence="2">
    <location>
        <begin position="3"/>
        <end position="145"/>
    </location>
</feature>
<feature type="region of interest" description="Disordered" evidence="1">
    <location>
        <begin position="1"/>
        <end position="34"/>
    </location>
</feature>
<keyword evidence="4" id="KW-1185">Reference proteome</keyword>
<protein>
    <recommendedName>
        <fullName evidence="2">DUF7992 domain-containing protein</fullName>
    </recommendedName>
</protein>
<dbReference type="EMBL" id="FOYT01000004">
    <property type="protein sequence ID" value="SFR69138.1"/>
    <property type="molecule type" value="Genomic_DNA"/>
</dbReference>
<dbReference type="InterPro" id="IPR058305">
    <property type="entry name" value="DUF7992"/>
</dbReference>
<evidence type="ECO:0000259" key="2">
    <source>
        <dbReference type="Pfam" id="PF25955"/>
    </source>
</evidence>
<organism evidence="3 4">
    <name type="scientific">Halogeometricum rufum</name>
    <dbReference type="NCBI Taxonomy" id="553469"/>
    <lineage>
        <taxon>Archaea</taxon>
        <taxon>Methanobacteriati</taxon>
        <taxon>Methanobacteriota</taxon>
        <taxon>Stenosarchaea group</taxon>
        <taxon>Halobacteria</taxon>
        <taxon>Halobacteriales</taxon>
        <taxon>Haloferacaceae</taxon>
        <taxon>Halogeometricum</taxon>
    </lineage>
</organism>
<dbReference type="RefSeq" id="WP_245778539.1">
    <property type="nucleotide sequence ID" value="NZ_FOYT01000004.1"/>
</dbReference>
<name>A0A1I6IQZ8_9EURY</name>
<proteinExistence type="predicted"/>
<dbReference type="Pfam" id="PF25955">
    <property type="entry name" value="DUF7992"/>
    <property type="match status" value="1"/>
</dbReference>
<gene>
    <name evidence="3" type="ORF">SAMN04487947_3566</name>
</gene>
<dbReference type="Proteomes" id="UP000198531">
    <property type="component" value="Unassembled WGS sequence"/>
</dbReference>
<dbReference type="AlphaFoldDB" id="A0A1I6IQZ8"/>
<feature type="region of interest" description="Disordered" evidence="1">
    <location>
        <begin position="132"/>
        <end position="170"/>
    </location>
</feature>
<accession>A0A1I6IQZ8</accession>
<reference evidence="4" key="1">
    <citation type="submission" date="2016-10" db="EMBL/GenBank/DDBJ databases">
        <authorList>
            <person name="Varghese N."/>
            <person name="Submissions S."/>
        </authorList>
    </citation>
    <scope>NUCLEOTIDE SEQUENCE [LARGE SCALE GENOMIC DNA]</scope>
    <source>
        <strain evidence="4">CGMCC 1.7736</strain>
    </source>
</reference>
<evidence type="ECO:0000256" key="1">
    <source>
        <dbReference type="SAM" id="MobiDB-lite"/>
    </source>
</evidence>
<evidence type="ECO:0000313" key="4">
    <source>
        <dbReference type="Proteomes" id="UP000198531"/>
    </source>
</evidence>
<sequence>MTLTVEPPESPDITNRGLPRALEPADSLEGTSDLRREELEGILRDGAWSEAFNEWAEYTDLDEAEYERIRDAGLFHELDFYWDPLEARLRFEVPTLPSALAEQTDLASKANAELTDLGHIVVERLEDGYVDWGEEGDSGDTWSEETFEEETFEEETFEEETFEEETFESD</sequence>
<evidence type="ECO:0000313" key="3">
    <source>
        <dbReference type="EMBL" id="SFR69138.1"/>
    </source>
</evidence>